<dbReference type="Proteomes" id="UP001286313">
    <property type="component" value="Unassembled WGS sequence"/>
</dbReference>
<name>A0AAE1KMW3_PETCI</name>
<accession>A0AAE1KMW3</accession>
<evidence type="ECO:0000313" key="2">
    <source>
        <dbReference type="EMBL" id="KAK3877989.1"/>
    </source>
</evidence>
<keyword evidence="3" id="KW-1185">Reference proteome</keyword>
<organism evidence="2 3">
    <name type="scientific">Petrolisthes cinctipes</name>
    <name type="common">Flat porcelain crab</name>
    <dbReference type="NCBI Taxonomy" id="88211"/>
    <lineage>
        <taxon>Eukaryota</taxon>
        <taxon>Metazoa</taxon>
        <taxon>Ecdysozoa</taxon>
        <taxon>Arthropoda</taxon>
        <taxon>Crustacea</taxon>
        <taxon>Multicrustacea</taxon>
        <taxon>Malacostraca</taxon>
        <taxon>Eumalacostraca</taxon>
        <taxon>Eucarida</taxon>
        <taxon>Decapoda</taxon>
        <taxon>Pleocyemata</taxon>
        <taxon>Anomura</taxon>
        <taxon>Galatheoidea</taxon>
        <taxon>Porcellanidae</taxon>
        <taxon>Petrolisthes</taxon>
    </lineage>
</organism>
<evidence type="ECO:0000313" key="3">
    <source>
        <dbReference type="Proteomes" id="UP001286313"/>
    </source>
</evidence>
<proteinExistence type="predicted"/>
<sequence length="114" mass="12022">MLCCVVLALSSLSGPYLVQRSLSHSLYSLSPLTLPSPPLFSFPLAPLSTTPPSPLLSTRPIHPSLLPPPHPHPRPTHPLSLPTICPPPLLSLPLVPPITISSSTTSHSSSLPSH</sequence>
<protein>
    <submittedName>
        <fullName evidence="2">Uncharacterized protein</fullName>
    </submittedName>
</protein>
<evidence type="ECO:0000256" key="1">
    <source>
        <dbReference type="SAM" id="MobiDB-lite"/>
    </source>
</evidence>
<feature type="compositionally biased region" description="Low complexity" evidence="1">
    <location>
        <begin position="55"/>
        <end position="64"/>
    </location>
</feature>
<feature type="region of interest" description="Disordered" evidence="1">
    <location>
        <begin position="53"/>
        <end position="80"/>
    </location>
</feature>
<dbReference type="AlphaFoldDB" id="A0AAE1KMW3"/>
<reference evidence="2" key="1">
    <citation type="submission" date="2023-10" db="EMBL/GenBank/DDBJ databases">
        <title>Genome assemblies of two species of porcelain crab, Petrolisthes cinctipes and Petrolisthes manimaculis (Anomura: Porcellanidae).</title>
        <authorList>
            <person name="Angst P."/>
        </authorList>
    </citation>
    <scope>NUCLEOTIDE SEQUENCE</scope>
    <source>
        <strain evidence="2">PB745_01</strain>
        <tissue evidence="2">Gill</tissue>
    </source>
</reference>
<dbReference type="EMBL" id="JAWQEG010001605">
    <property type="protein sequence ID" value="KAK3877989.1"/>
    <property type="molecule type" value="Genomic_DNA"/>
</dbReference>
<comment type="caution">
    <text evidence="2">The sequence shown here is derived from an EMBL/GenBank/DDBJ whole genome shotgun (WGS) entry which is preliminary data.</text>
</comment>
<gene>
    <name evidence="2" type="ORF">Pcinc_017345</name>
</gene>